<sequence length="84" mass="9242">MDSSGVYEDVVANKVEREKATNAAVSEKNLGLVEKRATIAERDAGLLQRNVAYADRDSIYLDRDRAMVALKFATANMKACSRCS</sequence>
<dbReference type="EMBL" id="CM055108">
    <property type="protein sequence ID" value="KAJ7525197.1"/>
    <property type="molecule type" value="Genomic_DNA"/>
</dbReference>
<dbReference type="Proteomes" id="UP001162992">
    <property type="component" value="Chromosome 17"/>
</dbReference>
<evidence type="ECO:0000313" key="1">
    <source>
        <dbReference type="EMBL" id="KAJ7525197.1"/>
    </source>
</evidence>
<accession>A0ACC2B6Z0</accession>
<protein>
    <submittedName>
        <fullName evidence="1">Uncharacterized protein</fullName>
    </submittedName>
</protein>
<comment type="caution">
    <text evidence="1">The sequence shown here is derived from an EMBL/GenBank/DDBJ whole genome shotgun (WGS) entry which is preliminary data.</text>
</comment>
<reference evidence="2" key="1">
    <citation type="journal article" date="2024" name="Proc. Natl. Acad. Sci. U.S.A.">
        <title>Extraordinary preservation of gene collinearity over three hundred million years revealed in homosporous lycophytes.</title>
        <authorList>
            <person name="Li C."/>
            <person name="Wickell D."/>
            <person name="Kuo L.Y."/>
            <person name="Chen X."/>
            <person name="Nie B."/>
            <person name="Liao X."/>
            <person name="Peng D."/>
            <person name="Ji J."/>
            <person name="Jenkins J."/>
            <person name="Williams M."/>
            <person name="Shu S."/>
            <person name="Plott C."/>
            <person name="Barry K."/>
            <person name="Rajasekar S."/>
            <person name="Grimwood J."/>
            <person name="Han X."/>
            <person name="Sun S."/>
            <person name="Hou Z."/>
            <person name="He W."/>
            <person name="Dai G."/>
            <person name="Sun C."/>
            <person name="Schmutz J."/>
            <person name="Leebens-Mack J.H."/>
            <person name="Li F.W."/>
            <person name="Wang L."/>
        </authorList>
    </citation>
    <scope>NUCLEOTIDE SEQUENCE [LARGE SCALE GENOMIC DNA]</scope>
    <source>
        <strain evidence="2">cv. PW_Plant_1</strain>
    </source>
</reference>
<organism evidence="1 2">
    <name type="scientific">Diphasiastrum complanatum</name>
    <name type="common">Issler's clubmoss</name>
    <name type="synonym">Lycopodium complanatum</name>
    <dbReference type="NCBI Taxonomy" id="34168"/>
    <lineage>
        <taxon>Eukaryota</taxon>
        <taxon>Viridiplantae</taxon>
        <taxon>Streptophyta</taxon>
        <taxon>Embryophyta</taxon>
        <taxon>Tracheophyta</taxon>
        <taxon>Lycopodiopsida</taxon>
        <taxon>Lycopodiales</taxon>
        <taxon>Lycopodiaceae</taxon>
        <taxon>Lycopodioideae</taxon>
        <taxon>Diphasiastrum</taxon>
    </lineage>
</organism>
<keyword evidence="2" id="KW-1185">Reference proteome</keyword>
<proteinExistence type="predicted"/>
<evidence type="ECO:0000313" key="2">
    <source>
        <dbReference type="Proteomes" id="UP001162992"/>
    </source>
</evidence>
<gene>
    <name evidence="1" type="ORF">O6H91_17G041100</name>
</gene>
<name>A0ACC2B6Z0_DIPCM</name>